<keyword evidence="1" id="KW-0812">Transmembrane</keyword>
<dbReference type="InterPro" id="IPR045584">
    <property type="entry name" value="Pilin-like"/>
</dbReference>
<proteinExistence type="predicted"/>
<feature type="transmembrane region" description="Helical" evidence="1">
    <location>
        <begin position="12"/>
        <end position="34"/>
    </location>
</feature>
<reference evidence="2" key="1">
    <citation type="submission" date="2018-06" db="EMBL/GenBank/DDBJ databases">
        <authorList>
            <person name="Zhirakovskaya E."/>
        </authorList>
    </citation>
    <scope>NUCLEOTIDE SEQUENCE</scope>
</reference>
<dbReference type="NCBIfam" id="TIGR02532">
    <property type="entry name" value="IV_pilin_GFxxxE"/>
    <property type="match status" value="1"/>
</dbReference>
<protein>
    <recommendedName>
        <fullName evidence="3">MSHA pilin protein MshD</fullName>
    </recommendedName>
</protein>
<gene>
    <name evidence="2" type="ORF">MNBD_GAMMA22-2333</name>
</gene>
<evidence type="ECO:0008006" key="3">
    <source>
        <dbReference type="Google" id="ProtNLM"/>
    </source>
</evidence>
<keyword evidence="1" id="KW-1133">Transmembrane helix</keyword>
<evidence type="ECO:0000313" key="2">
    <source>
        <dbReference type="EMBL" id="VAW92073.1"/>
    </source>
</evidence>
<name>A0A3B0ZVH0_9ZZZZ</name>
<dbReference type="PROSITE" id="PS00409">
    <property type="entry name" value="PROKAR_NTER_METHYL"/>
    <property type="match status" value="1"/>
</dbReference>
<dbReference type="EMBL" id="UOFS01000011">
    <property type="protein sequence ID" value="VAW92073.1"/>
    <property type="molecule type" value="Genomic_DNA"/>
</dbReference>
<evidence type="ECO:0000256" key="1">
    <source>
        <dbReference type="SAM" id="Phobius"/>
    </source>
</evidence>
<sequence length="178" mass="19314">MPVTYHEQKGFSLVEIIIVIVFISIAMVGILSAYSNAMKNSAAPLHQIRAIKVAQAYMEEILNKRFDETSGQGGLPRCGSTDLGSQTCTTTANFGADSGETRALYDDVDDFHNLDELGLIDSLGNARVGYANYRAQISVNYAGNELSSIALNDAKRINIIITTANGASFEFSAYRVNF</sequence>
<dbReference type="InterPro" id="IPR012902">
    <property type="entry name" value="N_methyl_site"/>
</dbReference>
<keyword evidence="1" id="KW-0472">Membrane</keyword>
<dbReference type="AlphaFoldDB" id="A0A3B0ZVH0"/>
<organism evidence="2">
    <name type="scientific">hydrothermal vent metagenome</name>
    <dbReference type="NCBI Taxonomy" id="652676"/>
    <lineage>
        <taxon>unclassified sequences</taxon>
        <taxon>metagenomes</taxon>
        <taxon>ecological metagenomes</taxon>
    </lineage>
</organism>
<accession>A0A3B0ZVH0</accession>
<dbReference type="SUPFAM" id="SSF54523">
    <property type="entry name" value="Pili subunits"/>
    <property type="match status" value="1"/>
</dbReference>